<dbReference type="KEGG" id="hch:HCH_03561"/>
<dbReference type="HOGENOM" id="CLU_142796_1_0_6"/>
<evidence type="ECO:0000313" key="1">
    <source>
        <dbReference type="EMBL" id="ABC30303.1"/>
    </source>
</evidence>
<proteinExistence type="predicted"/>
<dbReference type="SUPFAM" id="SSF47240">
    <property type="entry name" value="Ferritin-like"/>
    <property type="match status" value="1"/>
</dbReference>
<dbReference type="OrthoDB" id="278693at2"/>
<evidence type="ECO:0008006" key="3">
    <source>
        <dbReference type="Google" id="ProtNLM"/>
    </source>
</evidence>
<reference evidence="1 2" key="1">
    <citation type="journal article" date="2005" name="Nucleic Acids Res.">
        <title>Genomic blueprint of Hahella chejuensis, a marine microbe producing an algicidal agent.</title>
        <authorList>
            <person name="Jeong H."/>
            <person name="Yim J.H."/>
            <person name="Lee C."/>
            <person name="Choi S.-H."/>
            <person name="Park Y.K."/>
            <person name="Yoon S.H."/>
            <person name="Hur C.-G."/>
            <person name="Kang H.-Y."/>
            <person name="Kim D."/>
            <person name="Lee H.H."/>
            <person name="Park K.H."/>
            <person name="Park S.-H."/>
            <person name="Park H.-S."/>
            <person name="Lee H.K."/>
            <person name="Oh T.K."/>
            <person name="Kim J.F."/>
        </authorList>
    </citation>
    <scope>NUCLEOTIDE SEQUENCE [LARGE SCALE GENOMIC DNA]</scope>
    <source>
        <strain evidence="1 2">KCTC 2396</strain>
    </source>
</reference>
<dbReference type="EMBL" id="CP000155">
    <property type="protein sequence ID" value="ABC30303.1"/>
    <property type="molecule type" value="Genomic_DNA"/>
</dbReference>
<keyword evidence="2" id="KW-1185">Reference proteome</keyword>
<name>Q2SGC1_HAHCH</name>
<dbReference type="Proteomes" id="UP000000238">
    <property type="component" value="Chromosome"/>
</dbReference>
<evidence type="ECO:0000313" key="2">
    <source>
        <dbReference type="Proteomes" id="UP000000238"/>
    </source>
</evidence>
<dbReference type="AlphaFoldDB" id="Q2SGC1"/>
<sequence>MHAETLRNVLHWTKEYHQRLSKSLSQSAGLHENEGVRLLLDYLARHETLLFDVINGFEQTSEVKALNTWCYEYLEMHPTHPLADGEIHYETLNAAEIMETVMDKHRHIVELYRYLHAKAATPSTQELLENLMKLEEHEAMLMSQNGNRLDEM</sequence>
<gene>
    <name evidence="1" type="ordered locus">HCH_03561</name>
</gene>
<organism evidence="1 2">
    <name type="scientific">Hahella chejuensis (strain KCTC 2396)</name>
    <dbReference type="NCBI Taxonomy" id="349521"/>
    <lineage>
        <taxon>Bacteria</taxon>
        <taxon>Pseudomonadati</taxon>
        <taxon>Pseudomonadota</taxon>
        <taxon>Gammaproteobacteria</taxon>
        <taxon>Oceanospirillales</taxon>
        <taxon>Hahellaceae</taxon>
        <taxon>Hahella</taxon>
    </lineage>
</organism>
<protein>
    <recommendedName>
        <fullName evidence="3">ATPase</fullName>
    </recommendedName>
</protein>
<dbReference type="eggNOG" id="ENOG502ZC5G">
    <property type="taxonomic scope" value="Bacteria"/>
</dbReference>
<dbReference type="RefSeq" id="WP_011397371.1">
    <property type="nucleotide sequence ID" value="NC_007645.1"/>
</dbReference>
<accession>Q2SGC1</accession>
<dbReference type="InterPro" id="IPR009078">
    <property type="entry name" value="Ferritin-like_SF"/>
</dbReference>